<comment type="caution">
    <text evidence="9">The sequence shown here is derived from an EMBL/GenBank/DDBJ whole genome shotgun (WGS) entry which is preliminary data.</text>
</comment>
<dbReference type="NCBIfam" id="TIGR00401">
    <property type="entry name" value="msrA"/>
    <property type="match status" value="1"/>
</dbReference>
<dbReference type="InterPro" id="IPR036509">
    <property type="entry name" value="Met_Sox_Rdtase_MsrA_sf"/>
</dbReference>
<evidence type="ECO:0000313" key="10">
    <source>
        <dbReference type="Proteomes" id="UP001499915"/>
    </source>
</evidence>
<dbReference type="InterPro" id="IPR002579">
    <property type="entry name" value="Met_Sox_Rdtase_MsrB_dom"/>
</dbReference>
<protein>
    <recommendedName>
        <fullName evidence="7">Peptide methionine sulfoxide reductase MsrA</fullName>
        <shortName evidence="7">Protein-methionine-S-oxide reductase</shortName>
        <ecNumber evidence="7">1.8.4.11</ecNumber>
    </recommendedName>
    <alternativeName>
        <fullName evidence="7">Peptide-methionine (S)-S-oxide reductase</fullName>
        <shortName evidence="7">Peptide Met(O) reductase</shortName>
    </alternativeName>
</protein>
<comment type="function">
    <text evidence="3 7">Has an important function as a repair enzyme for proteins that have been inactivated by oxidation. Catalyzes the reversible oxidation-reduction of methionine sulfoxide in proteins to methionine.</text>
</comment>
<dbReference type="SUPFAM" id="SSF55068">
    <property type="entry name" value="Peptide methionine sulfoxide reductase"/>
    <property type="match status" value="1"/>
</dbReference>
<dbReference type="EC" id="1.8.4.11" evidence="7"/>
<feature type="domain" description="MsrB" evidence="8">
    <location>
        <begin position="1"/>
        <end position="120"/>
    </location>
</feature>
<keyword evidence="2" id="KW-0511">Multifunctional enzyme</keyword>
<comment type="similarity">
    <text evidence="7">Belongs to the MsrA Met sulfoxide reductase family.</text>
</comment>
<dbReference type="Pfam" id="PF01641">
    <property type="entry name" value="SelR"/>
    <property type="match status" value="1"/>
</dbReference>
<comment type="catalytic activity">
    <reaction evidence="4 7">
        <text>L-methionyl-[protein] + [thioredoxin]-disulfide + H2O = L-methionyl-(S)-S-oxide-[protein] + [thioredoxin]-dithiol</text>
        <dbReference type="Rhea" id="RHEA:14217"/>
        <dbReference type="Rhea" id="RHEA-COMP:10698"/>
        <dbReference type="Rhea" id="RHEA-COMP:10700"/>
        <dbReference type="Rhea" id="RHEA-COMP:12313"/>
        <dbReference type="Rhea" id="RHEA-COMP:12315"/>
        <dbReference type="ChEBI" id="CHEBI:15377"/>
        <dbReference type="ChEBI" id="CHEBI:16044"/>
        <dbReference type="ChEBI" id="CHEBI:29950"/>
        <dbReference type="ChEBI" id="CHEBI:44120"/>
        <dbReference type="ChEBI" id="CHEBI:50058"/>
        <dbReference type="EC" id="1.8.4.11"/>
    </reaction>
</comment>
<dbReference type="EMBL" id="BAAAET010000003">
    <property type="protein sequence ID" value="GAA0694381.1"/>
    <property type="molecule type" value="Genomic_DNA"/>
</dbReference>
<feature type="active site" evidence="7">
    <location>
        <position position="140"/>
    </location>
</feature>
<gene>
    <name evidence="7" type="primary">msrA</name>
    <name evidence="9" type="ORF">GCM10009104_22300</name>
</gene>
<evidence type="ECO:0000313" key="9">
    <source>
        <dbReference type="EMBL" id="GAA0694381.1"/>
    </source>
</evidence>
<dbReference type="PROSITE" id="PS51790">
    <property type="entry name" value="MSRB"/>
    <property type="match status" value="1"/>
</dbReference>
<reference evidence="9 10" key="1">
    <citation type="journal article" date="2019" name="Int. J. Syst. Evol. Microbiol.">
        <title>The Global Catalogue of Microorganisms (GCM) 10K type strain sequencing project: providing services to taxonomists for standard genome sequencing and annotation.</title>
        <authorList>
            <consortium name="The Broad Institute Genomics Platform"/>
            <consortium name="The Broad Institute Genome Sequencing Center for Infectious Disease"/>
            <person name="Wu L."/>
            <person name="Ma J."/>
        </authorList>
    </citation>
    <scope>NUCLEOTIDE SEQUENCE [LARGE SCALE GENOMIC DNA]</scope>
    <source>
        <strain evidence="9 10">JCM 15134</strain>
    </source>
</reference>
<organism evidence="9 10">
    <name type="scientific">Marinobacterium maritimum</name>
    <dbReference type="NCBI Taxonomy" id="500162"/>
    <lineage>
        <taxon>Bacteria</taxon>
        <taxon>Pseudomonadati</taxon>
        <taxon>Pseudomonadota</taxon>
        <taxon>Gammaproteobacteria</taxon>
        <taxon>Oceanospirillales</taxon>
        <taxon>Oceanospirillaceae</taxon>
        <taxon>Marinobacterium</taxon>
    </lineage>
</organism>
<dbReference type="NCBIfam" id="NF004042">
    <property type="entry name" value="PRK05550.1"/>
    <property type="match status" value="1"/>
</dbReference>
<evidence type="ECO:0000256" key="7">
    <source>
        <dbReference type="HAMAP-Rule" id="MF_01401"/>
    </source>
</evidence>
<proteinExistence type="inferred from homology"/>
<dbReference type="InterPro" id="IPR011057">
    <property type="entry name" value="Mss4-like_sf"/>
</dbReference>
<accession>A0ABN1I7B6</accession>
<evidence type="ECO:0000256" key="2">
    <source>
        <dbReference type="ARBA" id="ARBA00023268"/>
    </source>
</evidence>
<dbReference type="Pfam" id="PF01625">
    <property type="entry name" value="PMSR"/>
    <property type="match status" value="1"/>
</dbReference>
<evidence type="ECO:0000256" key="3">
    <source>
        <dbReference type="ARBA" id="ARBA00024679"/>
    </source>
</evidence>
<keyword evidence="10" id="KW-1185">Reference proteome</keyword>
<dbReference type="InterPro" id="IPR002569">
    <property type="entry name" value="Met_Sox_Rdtase_MsrA_dom"/>
</dbReference>
<dbReference type="PANTHER" id="PTHR43774:SF1">
    <property type="entry name" value="PEPTIDE METHIONINE SULFOXIDE REDUCTASE MSRA 2"/>
    <property type="match status" value="1"/>
</dbReference>
<comment type="catalytic activity">
    <reaction evidence="5">
        <text>L-methionyl-[protein] + [thioredoxin]-disulfide + H2O = L-methionyl-(R)-S-oxide-[protein] + [thioredoxin]-dithiol</text>
        <dbReference type="Rhea" id="RHEA:24164"/>
        <dbReference type="Rhea" id="RHEA-COMP:10698"/>
        <dbReference type="Rhea" id="RHEA-COMP:10700"/>
        <dbReference type="Rhea" id="RHEA-COMP:12313"/>
        <dbReference type="Rhea" id="RHEA-COMP:12314"/>
        <dbReference type="ChEBI" id="CHEBI:15377"/>
        <dbReference type="ChEBI" id="CHEBI:16044"/>
        <dbReference type="ChEBI" id="CHEBI:29950"/>
        <dbReference type="ChEBI" id="CHEBI:45764"/>
        <dbReference type="ChEBI" id="CHEBI:50058"/>
        <dbReference type="EC" id="1.8.4.12"/>
    </reaction>
</comment>
<name>A0ABN1I7B6_9GAMM</name>
<dbReference type="SUPFAM" id="SSF51316">
    <property type="entry name" value="Mss4-like"/>
    <property type="match status" value="1"/>
</dbReference>
<evidence type="ECO:0000256" key="1">
    <source>
        <dbReference type="ARBA" id="ARBA00023002"/>
    </source>
</evidence>
<dbReference type="Proteomes" id="UP001499915">
    <property type="component" value="Unassembled WGS sequence"/>
</dbReference>
<keyword evidence="1 7" id="KW-0560">Oxidoreductase</keyword>
<dbReference type="Gene3D" id="2.170.150.20">
    <property type="entry name" value="Peptide methionine sulfoxide reductase"/>
    <property type="match status" value="1"/>
</dbReference>
<dbReference type="Gene3D" id="3.30.1060.10">
    <property type="entry name" value="Peptide methionine sulphoxide reductase MsrA"/>
    <property type="match status" value="1"/>
</dbReference>
<dbReference type="PANTHER" id="PTHR43774">
    <property type="entry name" value="PEPTIDE METHIONINE SULFOXIDE REDUCTASE"/>
    <property type="match status" value="1"/>
</dbReference>
<evidence type="ECO:0000256" key="5">
    <source>
        <dbReference type="ARBA" id="ARBA00048488"/>
    </source>
</evidence>
<evidence type="ECO:0000256" key="4">
    <source>
        <dbReference type="ARBA" id="ARBA00047806"/>
    </source>
</evidence>
<evidence type="ECO:0000256" key="6">
    <source>
        <dbReference type="ARBA" id="ARBA00048782"/>
    </source>
</evidence>
<evidence type="ECO:0000259" key="8">
    <source>
        <dbReference type="PROSITE" id="PS51790"/>
    </source>
</evidence>
<dbReference type="NCBIfam" id="NF004036">
    <property type="entry name" value="PRK05508.1"/>
    <property type="match status" value="1"/>
</dbReference>
<dbReference type="NCBIfam" id="TIGR00357">
    <property type="entry name" value="peptide-methionine (R)-S-oxide reductase MsrB"/>
    <property type="match status" value="1"/>
</dbReference>
<sequence length="289" mass="32776">MMSYKNLTPEEQHVILHKGTERPFTGQYNEHFATGVYTCKQCGTPLYRSEDKFPSHCGWPSFDDEIEGAIRREVDADGRRTEILCANCGGHLGHVFEGEMLTRKNVRHCVNSISMDFVSAEELARHQGSELSTAYFAGGCFWGVEHLMQQQPGVVSVVSGYMGGHVDNPSYEQVCGKQTGHLETVEVLYDPAKISFETLARLFFEIHDPTQEDGQGPDIGPQYASAIFVHNDEERGVSEQLIAELENKGLDVVTRVLPMAPFWRAEEFHQDYYVRTGKVPYCHRYQKRF</sequence>
<comment type="catalytic activity">
    <reaction evidence="6 7">
        <text>[thioredoxin]-disulfide + L-methionine + H2O = L-methionine (S)-S-oxide + [thioredoxin]-dithiol</text>
        <dbReference type="Rhea" id="RHEA:19993"/>
        <dbReference type="Rhea" id="RHEA-COMP:10698"/>
        <dbReference type="Rhea" id="RHEA-COMP:10700"/>
        <dbReference type="ChEBI" id="CHEBI:15377"/>
        <dbReference type="ChEBI" id="CHEBI:29950"/>
        <dbReference type="ChEBI" id="CHEBI:50058"/>
        <dbReference type="ChEBI" id="CHEBI:57844"/>
        <dbReference type="ChEBI" id="CHEBI:58772"/>
        <dbReference type="EC" id="1.8.4.11"/>
    </reaction>
</comment>
<dbReference type="HAMAP" id="MF_01401">
    <property type="entry name" value="MsrA"/>
    <property type="match status" value="1"/>
</dbReference>